<organism evidence="1 2">
    <name type="scientific">Stentor coeruleus</name>
    <dbReference type="NCBI Taxonomy" id="5963"/>
    <lineage>
        <taxon>Eukaryota</taxon>
        <taxon>Sar</taxon>
        <taxon>Alveolata</taxon>
        <taxon>Ciliophora</taxon>
        <taxon>Postciliodesmatophora</taxon>
        <taxon>Heterotrichea</taxon>
        <taxon>Heterotrichida</taxon>
        <taxon>Stentoridae</taxon>
        <taxon>Stentor</taxon>
    </lineage>
</organism>
<dbReference type="AlphaFoldDB" id="A0A1R2D4A4"/>
<dbReference type="Proteomes" id="UP000187209">
    <property type="component" value="Unassembled WGS sequence"/>
</dbReference>
<dbReference type="SUPFAM" id="SSF52047">
    <property type="entry name" value="RNI-like"/>
    <property type="match status" value="1"/>
</dbReference>
<dbReference type="EMBL" id="MPUH01000004">
    <property type="protein sequence ID" value="OMJ96089.1"/>
    <property type="molecule type" value="Genomic_DNA"/>
</dbReference>
<gene>
    <name evidence="1" type="ORF">SteCoe_478</name>
</gene>
<dbReference type="Gene3D" id="3.80.10.10">
    <property type="entry name" value="Ribonuclease Inhibitor"/>
    <property type="match status" value="1"/>
</dbReference>
<sequence>MEGTLSTTESGKGNTLFSIFYKDLQKNKVKYLENFRIIIKSEGHSAYHRFLSNIFLSREKEQDSTTLKKLKKINPTTKEVIYNDPYLQKIKANIEFIKEINLIDEFIEEEIVFELLILLPFGKKTQTLILNNIPLGIKALFFCFCDSLLCLWNLKHLSLANCKLSQVSNFKNFSISLCFLRQLVYLNLSCNELNSVMLYKIFTFEIEIEDKNKNYITLDSISESEFDNPIEIKVFSYMFKLININISYYYYRVSDTPSSLFEDNKILMLSLISQLNLLKELHLSNLGLGMSLNALAQIVNRLSNLEKLDLSNNYITDSNFANFIEGIIICENLNDLKLTKNMIGSDGFLLMMNNMNKFRFLRLLDFGHINITKLYKVIQINDTFNIFNFNISHNCIARKLKVFEKNFSFLMRAFQKIHTLIAVNCGIDNNCFEFIIKRSRSINPKMYYFDLRKNNIDMEVRNVIQTYDNRMIWFAKLLLKPKIKKKLTMYLRTSKYRDKFL</sequence>
<accession>A0A1R2D4A4</accession>
<dbReference type="InterPro" id="IPR001611">
    <property type="entry name" value="Leu-rich_rpt"/>
</dbReference>
<dbReference type="PROSITE" id="PS51450">
    <property type="entry name" value="LRR"/>
    <property type="match status" value="1"/>
</dbReference>
<evidence type="ECO:0000313" key="1">
    <source>
        <dbReference type="EMBL" id="OMJ96089.1"/>
    </source>
</evidence>
<name>A0A1R2D4A4_9CILI</name>
<reference evidence="1 2" key="1">
    <citation type="submission" date="2016-11" db="EMBL/GenBank/DDBJ databases">
        <title>The macronuclear genome of Stentor coeruleus: a giant cell with tiny introns.</title>
        <authorList>
            <person name="Slabodnick M."/>
            <person name="Ruby J.G."/>
            <person name="Reiff S.B."/>
            <person name="Swart E.C."/>
            <person name="Gosai S."/>
            <person name="Prabakaran S."/>
            <person name="Witkowska E."/>
            <person name="Larue G.E."/>
            <person name="Fisher S."/>
            <person name="Freeman R.M."/>
            <person name="Gunawardena J."/>
            <person name="Chu W."/>
            <person name="Stover N.A."/>
            <person name="Gregory B.D."/>
            <person name="Nowacki M."/>
            <person name="Derisi J."/>
            <person name="Roy S.W."/>
            <person name="Marshall W.F."/>
            <person name="Sood P."/>
        </authorList>
    </citation>
    <scope>NUCLEOTIDE SEQUENCE [LARGE SCALE GENOMIC DNA]</scope>
    <source>
        <strain evidence="1">WM001</strain>
    </source>
</reference>
<evidence type="ECO:0000313" key="2">
    <source>
        <dbReference type="Proteomes" id="UP000187209"/>
    </source>
</evidence>
<keyword evidence="2" id="KW-1185">Reference proteome</keyword>
<dbReference type="InterPro" id="IPR032675">
    <property type="entry name" value="LRR_dom_sf"/>
</dbReference>
<comment type="caution">
    <text evidence="1">The sequence shown here is derived from an EMBL/GenBank/DDBJ whole genome shotgun (WGS) entry which is preliminary data.</text>
</comment>
<proteinExistence type="predicted"/>
<protein>
    <submittedName>
        <fullName evidence="1">Uncharacterized protein</fullName>
    </submittedName>
</protein>